<comment type="subunit">
    <text evidence="2">Monomer.</text>
</comment>
<dbReference type="Gene3D" id="3.20.20.10">
    <property type="entry name" value="Alanine racemase"/>
    <property type="match status" value="1"/>
</dbReference>
<comment type="cofactor">
    <cofactor evidence="3">
        <name>pyridoxal 5'-phosphate</name>
        <dbReference type="ChEBI" id="CHEBI:597326"/>
    </cofactor>
</comment>
<dbReference type="PANTHER" id="PTHR10146">
    <property type="entry name" value="PROLINE SYNTHETASE CO-TRANSCRIBED BACTERIAL HOMOLOG PROTEIN"/>
    <property type="match status" value="1"/>
</dbReference>
<comment type="function">
    <text evidence="2">Pyridoxal 5'-phosphate (PLP)-binding protein, which is involved in PLP homeostasis.</text>
</comment>
<organism evidence="6 7">
    <name type="scientific">Buchnera aphidicola</name>
    <name type="common">Brevicoryne brassicae</name>
    <dbReference type="NCBI Taxonomy" id="911343"/>
    <lineage>
        <taxon>Bacteria</taxon>
        <taxon>Pseudomonadati</taxon>
        <taxon>Pseudomonadota</taxon>
        <taxon>Gammaproteobacteria</taxon>
        <taxon>Enterobacterales</taxon>
        <taxon>Erwiniaceae</taxon>
        <taxon>Buchnera</taxon>
    </lineage>
</organism>
<evidence type="ECO:0000256" key="1">
    <source>
        <dbReference type="ARBA" id="ARBA00022898"/>
    </source>
</evidence>
<dbReference type="EMBL" id="CP113406">
    <property type="protein sequence ID" value="WAI19248.1"/>
    <property type="molecule type" value="Genomic_DNA"/>
</dbReference>
<dbReference type="InterPro" id="IPR011078">
    <property type="entry name" value="PyrdxlP_homeostasis"/>
</dbReference>
<proteinExistence type="inferred from homology"/>
<evidence type="ECO:0000313" key="6">
    <source>
        <dbReference type="EMBL" id="WAI19248.1"/>
    </source>
</evidence>
<reference evidence="6" key="1">
    <citation type="submission" date="2022-11" db="EMBL/GenBank/DDBJ databases">
        <title>The whole genome sequencing of pests is an important tool to study the evolution of the plant-insect interaction and insecticide resistance.</title>
        <authorList>
            <person name="Kananovich Y."/>
        </authorList>
    </citation>
    <scope>NUCLEOTIDE SEQUENCE</scope>
    <source>
        <strain evidence="6">BSU_Bre_2018</strain>
    </source>
</reference>
<name>A0AAJ5TXK9_9GAMM</name>
<dbReference type="HAMAP" id="MF_02087">
    <property type="entry name" value="PLP_homeostasis"/>
    <property type="match status" value="1"/>
</dbReference>
<sequence length="195" mass="22549">MTVTKNQNIDIIEQSILLGIKEFGENYAKEGVCKIQKLQKYKNIIWHFIGKIQSNKTKIVAQNFDWCQTINTEKIALLLNQYRPKNLLPINVLIQINVSKEPNKNGININEYQKLAKVISLMPNLNLRGIMAMPEIKKNIIDNNIQYKKIKIIFNQLKRKYASVDTLSLGTSFDIKKSLLAESNMIRIGRNIFNK</sequence>
<gene>
    <name evidence="6" type="ORF">OW720_02835</name>
</gene>
<accession>A0AAJ5TXK9</accession>
<evidence type="ECO:0000256" key="2">
    <source>
        <dbReference type="HAMAP-Rule" id="MF_02087"/>
    </source>
</evidence>
<dbReference type="GO" id="GO:0030170">
    <property type="term" value="F:pyridoxal phosphate binding"/>
    <property type="evidence" value="ECO:0007669"/>
    <property type="project" value="UniProtKB-UniRule"/>
</dbReference>
<dbReference type="Proteomes" id="UP001163440">
    <property type="component" value="Chromosome"/>
</dbReference>
<dbReference type="AlphaFoldDB" id="A0AAJ5TXK9"/>
<protein>
    <recommendedName>
        <fullName evidence="2">Pyridoxal phosphate homeostasis protein</fullName>
        <shortName evidence="2">PLP homeostasis protein</shortName>
    </recommendedName>
</protein>
<dbReference type="Pfam" id="PF01168">
    <property type="entry name" value="Ala_racemase_N"/>
    <property type="match status" value="1"/>
</dbReference>
<feature type="domain" description="Alanine racemase N-terminal" evidence="5">
    <location>
        <begin position="17"/>
        <end position="190"/>
    </location>
</feature>
<evidence type="ECO:0000256" key="3">
    <source>
        <dbReference type="PIRSR" id="PIRSR004848-1"/>
    </source>
</evidence>
<dbReference type="PANTHER" id="PTHR10146:SF14">
    <property type="entry name" value="PYRIDOXAL PHOSPHATE HOMEOSTASIS PROTEIN"/>
    <property type="match status" value="1"/>
</dbReference>
<comment type="similarity">
    <text evidence="2 4">Belongs to the pyridoxal phosphate-binding protein YggS/PROSC family.</text>
</comment>
<keyword evidence="1 2" id="KW-0663">Pyridoxal phosphate</keyword>
<feature type="modified residue" description="N6-(pyridoxal phosphate)lysine" evidence="2 3">
    <location>
        <position position="5"/>
    </location>
</feature>
<dbReference type="PIRSF" id="PIRSF004848">
    <property type="entry name" value="YBL036c_PLPDEIII"/>
    <property type="match status" value="1"/>
</dbReference>
<dbReference type="InterPro" id="IPR001608">
    <property type="entry name" value="Ala_racemase_N"/>
</dbReference>
<evidence type="ECO:0000313" key="7">
    <source>
        <dbReference type="Proteomes" id="UP001163440"/>
    </source>
</evidence>
<dbReference type="InterPro" id="IPR029066">
    <property type="entry name" value="PLP-binding_barrel"/>
</dbReference>
<dbReference type="RefSeq" id="WP_261979339.1">
    <property type="nucleotide sequence ID" value="NZ_CP034882.1"/>
</dbReference>
<evidence type="ECO:0000256" key="4">
    <source>
        <dbReference type="RuleBase" id="RU004514"/>
    </source>
</evidence>
<dbReference type="PROSITE" id="PS01211">
    <property type="entry name" value="UPF0001"/>
    <property type="match status" value="1"/>
</dbReference>
<dbReference type="NCBIfam" id="TIGR00044">
    <property type="entry name" value="YggS family pyridoxal phosphate-dependent enzyme"/>
    <property type="match status" value="1"/>
</dbReference>
<dbReference type="SUPFAM" id="SSF51419">
    <property type="entry name" value="PLP-binding barrel"/>
    <property type="match status" value="1"/>
</dbReference>
<evidence type="ECO:0000259" key="5">
    <source>
        <dbReference type="Pfam" id="PF01168"/>
    </source>
</evidence>